<accession>A0A5J4PGS2</accession>
<gene>
    <name evidence="1" type="ORF">EZS27_039650</name>
</gene>
<feature type="non-terminal residue" evidence="1">
    <location>
        <position position="1"/>
    </location>
</feature>
<name>A0A5J4PGS2_9ZZZZ</name>
<dbReference type="AlphaFoldDB" id="A0A5J4PGS2"/>
<reference evidence="1" key="1">
    <citation type="submission" date="2019-03" db="EMBL/GenBank/DDBJ databases">
        <title>Single cell metagenomics reveals metabolic interactions within the superorganism composed of flagellate Streblomastix strix and complex community of Bacteroidetes bacteria on its surface.</title>
        <authorList>
            <person name="Treitli S.C."/>
            <person name="Kolisko M."/>
            <person name="Husnik F."/>
            <person name="Keeling P."/>
            <person name="Hampl V."/>
        </authorList>
    </citation>
    <scope>NUCLEOTIDE SEQUENCE</scope>
    <source>
        <strain evidence="1">STM</strain>
    </source>
</reference>
<sequence>NPVAGCEFYSLSGIHHSHAYGNIYHDGFTIFLPAFKGKDDVSFDIHWAFI</sequence>
<comment type="caution">
    <text evidence="1">The sequence shown here is derived from an EMBL/GenBank/DDBJ whole genome shotgun (WGS) entry which is preliminary data.</text>
</comment>
<protein>
    <submittedName>
        <fullName evidence="1">Uncharacterized protein</fullName>
    </submittedName>
</protein>
<evidence type="ECO:0000313" key="1">
    <source>
        <dbReference type="EMBL" id="KAA6308736.1"/>
    </source>
</evidence>
<proteinExistence type="predicted"/>
<dbReference type="EMBL" id="SNRY01008329">
    <property type="protein sequence ID" value="KAA6308736.1"/>
    <property type="molecule type" value="Genomic_DNA"/>
</dbReference>
<organism evidence="1">
    <name type="scientific">termite gut metagenome</name>
    <dbReference type="NCBI Taxonomy" id="433724"/>
    <lineage>
        <taxon>unclassified sequences</taxon>
        <taxon>metagenomes</taxon>
        <taxon>organismal metagenomes</taxon>
    </lineage>
</organism>